<evidence type="ECO:0000313" key="2">
    <source>
        <dbReference type="EMBL" id="KAL3287461.1"/>
    </source>
</evidence>
<sequence length="229" mass="26898">MYSYFVDGVELSRVDCIRDLGITLDVQLNFKEHMRIITSKAYRMLGFIVRHSVGFSADTFKLLYCSLVRSTLEYGTCICSPFYSCDIDCLEKVQRKFLTYLYFRCYRRTVDLAILRITYSLNHLLMRGKFFDSCFFFKIVNGSVCCPDLFKLIDFNLPLGITRHTLYSVQNFTGTIMARIHIYIARCLWSMILVLVLNCSVFHFLVSRPILDYYLLEINNHINKCFNLV</sequence>
<comment type="caution">
    <text evidence="2">The sequence shown here is derived from an EMBL/GenBank/DDBJ whole genome shotgun (WGS) entry which is preliminary data.</text>
</comment>
<protein>
    <submittedName>
        <fullName evidence="2">Uncharacterized protein</fullName>
    </submittedName>
</protein>
<keyword evidence="1" id="KW-0472">Membrane</keyword>
<reference evidence="2 3" key="1">
    <citation type="journal article" date="2021" name="BMC Biol.">
        <title>Horizontally acquired antibacterial genes associated with adaptive radiation of ladybird beetles.</title>
        <authorList>
            <person name="Li H.S."/>
            <person name="Tang X.F."/>
            <person name="Huang Y.H."/>
            <person name="Xu Z.Y."/>
            <person name="Chen M.L."/>
            <person name="Du X.Y."/>
            <person name="Qiu B.Y."/>
            <person name="Chen P.T."/>
            <person name="Zhang W."/>
            <person name="Slipinski A."/>
            <person name="Escalona H.E."/>
            <person name="Waterhouse R.M."/>
            <person name="Zwick A."/>
            <person name="Pang H."/>
        </authorList>
    </citation>
    <scope>NUCLEOTIDE SEQUENCE [LARGE SCALE GENOMIC DNA]</scope>
    <source>
        <strain evidence="2">SYSU2018</strain>
    </source>
</reference>
<dbReference type="Proteomes" id="UP001516400">
    <property type="component" value="Unassembled WGS sequence"/>
</dbReference>
<feature type="transmembrane region" description="Helical" evidence="1">
    <location>
        <begin position="187"/>
        <end position="206"/>
    </location>
</feature>
<gene>
    <name evidence="2" type="ORF">HHI36_001932</name>
</gene>
<name>A0ABD2P920_9CUCU</name>
<keyword evidence="1" id="KW-0812">Transmembrane</keyword>
<keyword evidence="1" id="KW-1133">Transmembrane helix</keyword>
<evidence type="ECO:0000256" key="1">
    <source>
        <dbReference type="SAM" id="Phobius"/>
    </source>
</evidence>
<keyword evidence="3" id="KW-1185">Reference proteome</keyword>
<dbReference type="EMBL" id="JABFTP020000185">
    <property type="protein sequence ID" value="KAL3287461.1"/>
    <property type="molecule type" value="Genomic_DNA"/>
</dbReference>
<accession>A0ABD2P920</accession>
<proteinExistence type="predicted"/>
<organism evidence="2 3">
    <name type="scientific">Cryptolaemus montrouzieri</name>
    <dbReference type="NCBI Taxonomy" id="559131"/>
    <lineage>
        <taxon>Eukaryota</taxon>
        <taxon>Metazoa</taxon>
        <taxon>Ecdysozoa</taxon>
        <taxon>Arthropoda</taxon>
        <taxon>Hexapoda</taxon>
        <taxon>Insecta</taxon>
        <taxon>Pterygota</taxon>
        <taxon>Neoptera</taxon>
        <taxon>Endopterygota</taxon>
        <taxon>Coleoptera</taxon>
        <taxon>Polyphaga</taxon>
        <taxon>Cucujiformia</taxon>
        <taxon>Coccinelloidea</taxon>
        <taxon>Coccinellidae</taxon>
        <taxon>Scymninae</taxon>
        <taxon>Scymnini</taxon>
        <taxon>Cryptolaemus</taxon>
    </lineage>
</organism>
<evidence type="ECO:0000313" key="3">
    <source>
        <dbReference type="Proteomes" id="UP001516400"/>
    </source>
</evidence>
<dbReference type="AlphaFoldDB" id="A0ABD2P920"/>
<dbReference type="PRINTS" id="PR01345">
    <property type="entry name" value="CERVTRCPTASE"/>
</dbReference>